<feature type="chain" id="PRO_5039059808" evidence="3">
    <location>
        <begin position="25"/>
        <end position="356"/>
    </location>
</feature>
<dbReference type="SUPFAM" id="SSF53822">
    <property type="entry name" value="Periplasmic binding protein-like I"/>
    <property type="match status" value="1"/>
</dbReference>
<organism evidence="5 6">
    <name type="scientific">Kribbella caucasensis</name>
    <dbReference type="NCBI Taxonomy" id="2512215"/>
    <lineage>
        <taxon>Bacteria</taxon>
        <taxon>Bacillati</taxon>
        <taxon>Actinomycetota</taxon>
        <taxon>Actinomycetes</taxon>
        <taxon>Propionibacteriales</taxon>
        <taxon>Kribbellaceae</taxon>
        <taxon>Kribbella</taxon>
    </lineage>
</organism>
<dbReference type="CDD" id="cd01536">
    <property type="entry name" value="PBP1_ABC_sugar_binding-like"/>
    <property type="match status" value="1"/>
</dbReference>
<evidence type="ECO:0000313" key="5">
    <source>
        <dbReference type="EMBL" id="TDO54683.1"/>
    </source>
</evidence>
<dbReference type="PANTHER" id="PTHR30036:SF7">
    <property type="entry name" value="ABC TRANSPORTER PERIPLASMIC-BINDING PROTEIN YPHF"/>
    <property type="match status" value="1"/>
</dbReference>
<keyword evidence="6" id="KW-1185">Reference proteome</keyword>
<dbReference type="Gene3D" id="3.40.50.2300">
    <property type="match status" value="2"/>
</dbReference>
<feature type="domain" description="Periplasmic binding protein" evidence="4">
    <location>
        <begin position="56"/>
        <end position="305"/>
    </location>
</feature>
<accession>A0A4R6KS91</accession>
<dbReference type="GO" id="GO:0030246">
    <property type="term" value="F:carbohydrate binding"/>
    <property type="evidence" value="ECO:0007669"/>
    <property type="project" value="TreeGrafter"/>
</dbReference>
<comment type="caution">
    <text evidence="5">The sequence shown here is derived from an EMBL/GenBank/DDBJ whole genome shotgun (WGS) entry which is preliminary data.</text>
</comment>
<dbReference type="InterPro" id="IPR025997">
    <property type="entry name" value="SBP_2_dom"/>
</dbReference>
<dbReference type="PANTHER" id="PTHR30036">
    <property type="entry name" value="D-XYLOSE-BINDING PERIPLASMIC PROTEIN"/>
    <property type="match status" value="1"/>
</dbReference>
<proteinExistence type="inferred from homology"/>
<keyword evidence="3" id="KW-0732">Signal</keyword>
<dbReference type="PROSITE" id="PS51257">
    <property type="entry name" value="PROKAR_LIPOPROTEIN"/>
    <property type="match status" value="1"/>
</dbReference>
<evidence type="ECO:0000259" key="4">
    <source>
        <dbReference type="Pfam" id="PF13407"/>
    </source>
</evidence>
<dbReference type="GO" id="GO:0030288">
    <property type="term" value="C:outer membrane-bounded periplasmic space"/>
    <property type="evidence" value="ECO:0007669"/>
    <property type="project" value="TreeGrafter"/>
</dbReference>
<dbReference type="RefSeq" id="WP_133798244.1">
    <property type="nucleotide sequence ID" value="NZ_SNWQ01000001.1"/>
</dbReference>
<dbReference type="OrthoDB" id="9808136at2"/>
<dbReference type="AlphaFoldDB" id="A0A4R6KS91"/>
<comment type="subcellular location">
    <subcellularLocation>
        <location evidence="1">Cell envelope</location>
    </subcellularLocation>
</comment>
<evidence type="ECO:0000256" key="3">
    <source>
        <dbReference type="SAM" id="SignalP"/>
    </source>
</evidence>
<dbReference type="EMBL" id="SNWQ01000001">
    <property type="protein sequence ID" value="TDO54683.1"/>
    <property type="molecule type" value="Genomic_DNA"/>
</dbReference>
<comment type="similarity">
    <text evidence="2">Belongs to the bacterial solute-binding protein 2 family.</text>
</comment>
<evidence type="ECO:0000256" key="2">
    <source>
        <dbReference type="ARBA" id="ARBA00007639"/>
    </source>
</evidence>
<name>A0A4R6KS91_9ACTN</name>
<dbReference type="InterPro" id="IPR050555">
    <property type="entry name" value="Bact_Solute-Bind_Prot2"/>
</dbReference>
<reference evidence="5 6" key="1">
    <citation type="submission" date="2019-03" db="EMBL/GenBank/DDBJ databases">
        <title>Genomic Encyclopedia of Type Strains, Phase III (KMG-III): the genomes of soil and plant-associated and newly described type strains.</title>
        <authorList>
            <person name="Whitman W."/>
        </authorList>
    </citation>
    <scope>NUCLEOTIDE SEQUENCE [LARGE SCALE GENOMIC DNA]</scope>
    <source>
        <strain evidence="5 6">VKM Ac-2527</strain>
    </source>
</reference>
<evidence type="ECO:0000256" key="1">
    <source>
        <dbReference type="ARBA" id="ARBA00004196"/>
    </source>
</evidence>
<evidence type="ECO:0000313" key="6">
    <source>
        <dbReference type="Proteomes" id="UP000295388"/>
    </source>
</evidence>
<dbReference type="Pfam" id="PF13407">
    <property type="entry name" value="Peripla_BP_4"/>
    <property type="match status" value="1"/>
</dbReference>
<gene>
    <name evidence="5" type="ORF">EV643_101473</name>
</gene>
<dbReference type="InterPro" id="IPR028082">
    <property type="entry name" value="Peripla_BP_I"/>
</dbReference>
<protein>
    <submittedName>
        <fullName evidence="5">Ribose transport system substrate-binding protein</fullName>
    </submittedName>
</protein>
<sequence length="356" mass="37107">MTVRSSWYTMTAVGLALVSLTAAGCSTKSDADASPGTPGRVVEPKDAATVRLALITTAAHPYFEPWQATAEQTKAEFKLGDVTVEASAAEDQAEQKKVIDSLAARGYNAFGITGVSPTGINATFEELKAQGVATGSLAVCPAGDTNSADFCLATDVEASAYKAAKATIDAIGGEGTIVHLTGKDANYITQRRIAGVKKAVDETNGKVTELPVITDLDKDLPTAEKAVSDLLASKGQEIKGIVTTATNPAVAAAEGVSTQQLPIKVVAIDDDAEIMDGIRSGQVTATVVQNPIGQAYIGGWLLALLGSKQCALKTPGLIVDSGSFVVTKDNVDKYDEERKVKTRDLQTELTNQLTCQ</sequence>
<feature type="signal peptide" evidence="3">
    <location>
        <begin position="1"/>
        <end position="24"/>
    </location>
</feature>
<dbReference type="Proteomes" id="UP000295388">
    <property type="component" value="Unassembled WGS sequence"/>
</dbReference>